<evidence type="ECO:0000313" key="9">
    <source>
        <dbReference type="EMBL" id="KOS17117.1"/>
    </source>
</evidence>
<dbReference type="InterPro" id="IPR042098">
    <property type="entry name" value="TauD-like_sf"/>
</dbReference>
<accession>A0A0M8MUL7</accession>
<reference evidence="9 10" key="1">
    <citation type="submission" date="2015-07" db="EMBL/GenBank/DDBJ databases">
        <title>The genome of the fungus Escovopsis weberi, a specialized disease agent of ant agriculture.</title>
        <authorList>
            <person name="de Man T.J."/>
            <person name="Stajich J.E."/>
            <person name="Kubicek C.P."/>
            <person name="Chenthamara K."/>
            <person name="Atanasova L."/>
            <person name="Druzhinina I.S."/>
            <person name="Birnbaum S."/>
            <person name="Barribeau S.M."/>
            <person name="Teiling C."/>
            <person name="Suen G."/>
            <person name="Currie C."/>
            <person name="Gerardo N.M."/>
        </authorList>
    </citation>
    <scope>NUCLEOTIDE SEQUENCE [LARGE SCALE GENOMIC DNA]</scope>
</reference>
<dbReference type="PANTHER" id="PTHR10696">
    <property type="entry name" value="GAMMA-BUTYROBETAINE HYDROXYLASE-RELATED"/>
    <property type="match status" value="1"/>
</dbReference>
<evidence type="ECO:0000256" key="3">
    <source>
        <dbReference type="ARBA" id="ARBA00022723"/>
    </source>
</evidence>
<feature type="domain" description="TauD/TfdA-like" evidence="8">
    <location>
        <begin position="156"/>
        <end position="400"/>
    </location>
</feature>
<comment type="caution">
    <text evidence="9">The sequence shown here is derived from an EMBL/GenBank/DDBJ whole genome shotgun (WGS) entry which is preliminary data.</text>
</comment>
<evidence type="ECO:0000313" key="10">
    <source>
        <dbReference type="Proteomes" id="UP000053831"/>
    </source>
</evidence>
<comment type="similarity">
    <text evidence="2">Belongs to the gamma-BBH/TMLD family.</text>
</comment>
<dbReference type="STRING" id="150374.A0A0M8MUL7"/>
<dbReference type="GO" id="GO:0045329">
    <property type="term" value="P:carnitine biosynthetic process"/>
    <property type="evidence" value="ECO:0007669"/>
    <property type="project" value="TreeGrafter"/>
</dbReference>
<dbReference type="InterPro" id="IPR050411">
    <property type="entry name" value="AlphaKG_dependent_hydroxylases"/>
</dbReference>
<dbReference type="OrthoDB" id="406634at2759"/>
<gene>
    <name evidence="9" type="ORF">ESCO_006051</name>
</gene>
<dbReference type="GO" id="GO:0046872">
    <property type="term" value="F:metal ion binding"/>
    <property type="evidence" value="ECO:0007669"/>
    <property type="project" value="UniProtKB-KW"/>
</dbReference>
<dbReference type="Gene3D" id="3.60.130.10">
    <property type="entry name" value="Clavaminate synthase-like"/>
    <property type="match status" value="1"/>
</dbReference>
<evidence type="ECO:0000256" key="1">
    <source>
        <dbReference type="ARBA" id="ARBA00001954"/>
    </source>
</evidence>
<dbReference type="InterPro" id="IPR038492">
    <property type="entry name" value="GBBH-like_N_sf"/>
</dbReference>
<dbReference type="Proteomes" id="UP000053831">
    <property type="component" value="Unassembled WGS sequence"/>
</dbReference>
<comment type="cofactor">
    <cofactor evidence="1">
        <name>Fe(2+)</name>
        <dbReference type="ChEBI" id="CHEBI:29033"/>
    </cofactor>
</comment>
<feature type="region of interest" description="Disordered" evidence="7">
    <location>
        <begin position="460"/>
        <end position="482"/>
    </location>
</feature>
<evidence type="ECO:0000256" key="4">
    <source>
        <dbReference type="ARBA" id="ARBA00022964"/>
    </source>
</evidence>
<proteinExistence type="inferred from homology"/>
<evidence type="ECO:0000256" key="6">
    <source>
        <dbReference type="ARBA" id="ARBA00023004"/>
    </source>
</evidence>
<dbReference type="PANTHER" id="PTHR10696:SF25">
    <property type="entry name" value="OXIDOREDUCTASE AIM17-RELATED"/>
    <property type="match status" value="1"/>
</dbReference>
<organism evidence="9 10">
    <name type="scientific">Escovopsis weberi</name>
    <dbReference type="NCBI Taxonomy" id="150374"/>
    <lineage>
        <taxon>Eukaryota</taxon>
        <taxon>Fungi</taxon>
        <taxon>Dikarya</taxon>
        <taxon>Ascomycota</taxon>
        <taxon>Pezizomycotina</taxon>
        <taxon>Sordariomycetes</taxon>
        <taxon>Hypocreomycetidae</taxon>
        <taxon>Hypocreales</taxon>
        <taxon>Hypocreaceae</taxon>
        <taxon>Escovopsis</taxon>
    </lineage>
</organism>
<keyword evidence="4 9" id="KW-0223">Dioxygenase</keyword>
<dbReference type="GO" id="GO:0051213">
    <property type="term" value="F:dioxygenase activity"/>
    <property type="evidence" value="ECO:0007669"/>
    <property type="project" value="UniProtKB-KW"/>
</dbReference>
<protein>
    <submittedName>
        <fullName evidence="9">Gamma-butyrobetaine dioxygenase</fullName>
    </submittedName>
</protein>
<keyword evidence="3" id="KW-0479">Metal-binding</keyword>
<keyword evidence="5" id="KW-0560">Oxidoreductase</keyword>
<dbReference type="GO" id="GO:0005739">
    <property type="term" value="C:mitochondrion"/>
    <property type="evidence" value="ECO:0007669"/>
    <property type="project" value="TreeGrafter"/>
</dbReference>
<evidence type="ECO:0000256" key="2">
    <source>
        <dbReference type="ARBA" id="ARBA00008654"/>
    </source>
</evidence>
<evidence type="ECO:0000259" key="8">
    <source>
        <dbReference type="Pfam" id="PF02668"/>
    </source>
</evidence>
<sequence length="495" mass="55206">MPSSATQFECSYEALTGGPATVGWDREYIYVQDRRTDDGRRALKPLTIRDGCDCARCREPSSGQKTFSSTELPLDLGIANVRPTEEGLALTWTTDIERIAAAAAEQDGAPHETLLPWAAVELALRRTSMEDAVLPRKRSLLQRTGAVYWDRDTLGQHVRRIDYGEYMREGSAAFWAAVADLLRLGIVFLENVPRDEASILRVVGRIANVRETFYGRTFDVRAKPDAENVAYTSGALAPHQDLAYLEPQPMIQALHYMENSCAGGESTFVDGERVGRLLFPFTRASRAMAPLADLHIPYHYAKRGFSYFASRRVIDVNEGGYAGIFWSPPFQGRLLCPTRDLRPWIPPARVFEAMLGDDRALFRSKMREGDCVLFDNQRVLHGRAAFHPAAGGSRWLRGAYIAAEDFLSTAAHIPPGHAEALRGPQPWSPALAQRRLRQSWWHADALRRVMEVDPDFKPSSLGDYEANESTATQASRGRAAGSSFDPIRAEAMKIF</sequence>
<keyword evidence="6" id="KW-0408">Iron</keyword>
<dbReference type="Pfam" id="PF02668">
    <property type="entry name" value="TauD"/>
    <property type="match status" value="1"/>
</dbReference>
<dbReference type="SUPFAM" id="SSF51197">
    <property type="entry name" value="Clavaminate synthase-like"/>
    <property type="match status" value="1"/>
</dbReference>
<evidence type="ECO:0000256" key="7">
    <source>
        <dbReference type="SAM" id="MobiDB-lite"/>
    </source>
</evidence>
<dbReference type="EMBL" id="LGSR01000028">
    <property type="protein sequence ID" value="KOS17117.1"/>
    <property type="molecule type" value="Genomic_DNA"/>
</dbReference>
<name>A0A0M8MUL7_ESCWE</name>
<dbReference type="Gene3D" id="3.30.2020.30">
    <property type="match status" value="1"/>
</dbReference>
<dbReference type="AlphaFoldDB" id="A0A0M8MUL7"/>
<evidence type="ECO:0000256" key="5">
    <source>
        <dbReference type="ARBA" id="ARBA00023002"/>
    </source>
</evidence>
<dbReference type="InterPro" id="IPR003819">
    <property type="entry name" value="TauD/TfdA-like"/>
</dbReference>
<keyword evidence="10" id="KW-1185">Reference proteome</keyword>